<dbReference type="InterPro" id="IPR041413">
    <property type="entry name" value="MLTR_LBD"/>
</dbReference>
<proteinExistence type="predicted"/>
<dbReference type="GO" id="GO:0003677">
    <property type="term" value="F:DNA binding"/>
    <property type="evidence" value="ECO:0007669"/>
    <property type="project" value="InterPro"/>
</dbReference>
<dbReference type="PANTHER" id="PTHR35010:SF2">
    <property type="entry name" value="BLL4672 PROTEIN"/>
    <property type="match status" value="1"/>
</dbReference>
<dbReference type="PANTHER" id="PTHR35010">
    <property type="entry name" value="BLL4672 PROTEIN-RELATED"/>
    <property type="match status" value="1"/>
</dbReference>
<accession>A0A3S4RV15</accession>
<dbReference type="Pfam" id="PF17765">
    <property type="entry name" value="MLTR_LBD"/>
    <property type="match status" value="1"/>
</dbReference>
<dbReference type="AlphaFoldDB" id="A0A3S4RV15"/>
<dbReference type="EMBL" id="LR134350">
    <property type="protein sequence ID" value="VEG25796.1"/>
    <property type="molecule type" value="Genomic_DNA"/>
</dbReference>
<dbReference type="RefSeq" id="WP_232009818.1">
    <property type="nucleotide sequence ID" value="NZ_LR134350.1"/>
</dbReference>
<dbReference type="Gene3D" id="3.30.450.180">
    <property type="match status" value="1"/>
</dbReference>
<sequence>MRRGLTSPTDLRNFLTEHRAAITPFMAGLPGVSPRRRRIPGLRRDEIARLLGVDTQYYTDLERGLLGHAPDTRVQELLADVLALTRQERERLAELLEDSYPADRGRHAAPPSPAQPASPSLADQVRAAAAPSSEPLGGGQEPVPGTAQAPSSAQEAPGASRTGQVRSSAPGVGSSAPTGPAALPPLSPGPARSAAPGTQGPGTGSTGGSQQDSASTRQLLESFEMPAFLRSRSMNLLAANRPCRLLYAPVLEWGGRFNHQPNLLEFAFLDEQTARGFWPDWEAVTARALADLRAAVDTHPEDADLLGVVGNLTARSRAFCRMWLDEGLPRRSSHGEETIFNPFIGQVTLPFRMLEEDDGAQVVVYTPSPGSAAHSAMQRLEVWACAG</sequence>
<name>A0A3S4RV15_9ACTO</name>
<gene>
    <name evidence="3" type="ORF">NCTC11636_00217</name>
</gene>
<dbReference type="Proteomes" id="UP000266895">
    <property type="component" value="Chromosome"/>
</dbReference>
<feature type="region of interest" description="Disordered" evidence="1">
    <location>
        <begin position="97"/>
        <end position="215"/>
    </location>
</feature>
<reference evidence="3 4" key="1">
    <citation type="submission" date="2018-12" db="EMBL/GenBank/DDBJ databases">
        <authorList>
            <consortium name="Pathogen Informatics"/>
        </authorList>
    </citation>
    <scope>NUCLEOTIDE SEQUENCE [LARGE SCALE GENOMIC DNA]</scope>
    <source>
        <strain evidence="3 4">NCTC11636</strain>
    </source>
</reference>
<dbReference type="InterPro" id="IPR010982">
    <property type="entry name" value="Lambda_DNA-bd_dom_sf"/>
</dbReference>
<dbReference type="Gene3D" id="1.10.260.40">
    <property type="entry name" value="lambda repressor-like DNA-binding domains"/>
    <property type="match status" value="1"/>
</dbReference>
<evidence type="ECO:0000256" key="1">
    <source>
        <dbReference type="SAM" id="MobiDB-lite"/>
    </source>
</evidence>
<organism evidence="3 4">
    <name type="scientific">Actinomyces howellii</name>
    <dbReference type="NCBI Taxonomy" id="52771"/>
    <lineage>
        <taxon>Bacteria</taxon>
        <taxon>Bacillati</taxon>
        <taxon>Actinomycetota</taxon>
        <taxon>Actinomycetes</taxon>
        <taxon>Actinomycetales</taxon>
        <taxon>Actinomycetaceae</taxon>
        <taxon>Actinomyces</taxon>
    </lineage>
</organism>
<evidence type="ECO:0000313" key="3">
    <source>
        <dbReference type="EMBL" id="VEG25796.1"/>
    </source>
</evidence>
<protein>
    <recommendedName>
        <fullName evidence="2">MmyB-like transcription regulator ligand binding domain-containing protein</fullName>
    </recommendedName>
</protein>
<feature type="domain" description="MmyB-like transcription regulator ligand binding" evidence="2">
    <location>
        <begin position="214"/>
        <end position="380"/>
    </location>
</feature>
<feature type="compositionally biased region" description="Low complexity" evidence="1">
    <location>
        <begin position="189"/>
        <end position="198"/>
    </location>
</feature>
<dbReference type="KEGG" id="ahw:NCTC11636_00217"/>
<dbReference type="Pfam" id="PF13560">
    <property type="entry name" value="HTH_31"/>
    <property type="match status" value="1"/>
</dbReference>
<evidence type="ECO:0000259" key="2">
    <source>
        <dbReference type="Pfam" id="PF17765"/>
    </source>
</evidence>
<keyword evidence="4" id="KW-1185">Reference proteome</keyword>
<evidence type="ECO:0000313" key="4">
    <source>
        <dbReference type="Proteomes" id="UP000266895"/>
    </source>
</evidence>